<evidence type="ECO:0000313" key="2">
    <source>
        <dbReference type="EMBL" id="BBD08531.1"/>
    </source>
</evidence>
<feature type="signal peptide" evidence="1">
    <location>
        <begin position="1"/>
        <end position="23"/>
    </location>
</feature>
<dbReference type="RefSeq" id="WP_126378699.1">
    <property type="nucleotide sequence ID" value="NZ_AP017378.1"/>
</dbReference>
<evidence type="ECO:0000313" key="3">
    <source>
        <dbReference type="Proteomes" id="UP000269883"/>
    </source>
</evidence>
<dbReference type="AlphaFoldDB" id="A0A2Z6AZ35"/>
<dbReference type="EMBL" id="AP017378">
    <property type="protein sequence ID" value="BBD08531.1"/>
    <property type="molecule type" value="Genomic_DNA"/>
</dbReference>
<evidence type="ECO:0000256" key="1">
    <source>
        <dbReference type="SAM" id="SignalP"/>
    </source>
</evidence>
<organism evidence="2 3">
    <name type="scientific">Desulfovibrio ferrophilus</name>
    <dbReference type="NCBI Taxonomy" id="241368"/>
    <lineage>
        <taxon>Bacteria</taxon>
        <taxon>Pseudomonadati</taxon>
        <taxon>Thermodesulfobacteriota</taxon>
        <taxon>Desulfovibrionia</taxon>
        <taxon>Desulfovibrionales</taxon>
        <taxon>Desulfovibrionaceae</taxon>
        <taxon>Desulfovibrio</taxon>
    </lineage>
</organism>
<protein>
    <submittedName>
        <fullName evidence="2">Extracellular solute-binding protein family 3</fullName>
    </submittedName>
</protein>
<dbReference type="Gene3D" id="3.40.190.10">
    <property type="entry name" value="Periplasmic binding protein-like II"/>
    <property type="match status" value="2"/>
</dbReference>
<name>A0A2Z6AZ35_9BACT</name>
<keyword evidence="3" id="KW-1185">Reference proteome</keyword>
<accession>A0A2Z6AZ35</accession>
<gene>
    <name evidence="2" type="ORF">DFE_1805</name>
</gene>
<feature type="chain" id="PRO_5016343317" evidence="1">
    <location>
        <begin position="24"/>
        <end position="252"/>
    </location>
</feature>
<sequence>MRYVLGLLLAALLLSVSTQISQAVDSTDIPEIRVVGPSWEGFTNRDGTGLYHEILNKLFAQYGIRIHREYVPSERAYHLVRTGQADFMTCHDKPLHSLILAKYPMYAGRYYAFFNRENIGDWNFPESMKDRSIAWRIGYYDESNIPVPMKVREVKSGTSGLGMVILGRVDFYLDDLNFIQDSIRSNTIPMDMDDFRIETVGTRSYHPVFNTSERGSQVMKLYDEGMERLYRSGELKKIFQRWGFPMPDYEIP</sequence>
<dbReference type="OrthoDB" id="5453998at2"/>
<dbReference type="Proteomes" id="UP000269883">
    <property type="component" value="Chromosome"/>
</dbReference>
<proteinExistence type="predicted"/>
<dbReference type="KEGG" id="dfl:DFE_1805"/>
<keyword evidence="1" id="KW-0732">Signal</keyword>
<reference evidence="2 3" key="1">
    <citation type="journal article" date="2018" name="Sci. Adv.">
        <title>Multi-heme cytochromes provide a pathway for survival in energy-limited environments.</title>
        <authorList>
            <person name="Deng X."/>
            <person name="Dohmae N."/>
            <person name="Nealson K.H."/>
            <person name="Hashimoto K."/>
            <person name="Okamoto A."/>
        </authorList>
    </citation>
    <scope>NUCLEOTIDE SEQUENCE [LARGE SCALE GENOMIC DNA]</scope>
    <source>
        <strain evidence="2 3">IS5</strain>
    </source>
</reference>
<dbReference type="SUPFAM" id="SSF53850">
    <property type="entry name" value="Periplasmic binding protein-like II"/>
    <property type="match status" value="1"/>
</dbReference>